<keyword evidence="2" id="KW-1185">Reference proteome</keyword>
<accession>A0ACC1XZA4</accession>
<name>A0ACC1XZA4_MELAZ</name>
<dbReference type="EMBL" id="CM051399">
    <property type="protein sequence ID" value="KAJ4716782.1"/>
    <property type="molecule type" value="Genomic_DNA"/>
</dbReference>
<reference evidence="1 2" key="1">
    <citation type="journal article" date="2023" name="Science">
        <title>Complex scaffold remodeling in plant triterpene biosynthesis.</title>
        <authorList>
            <person name="De La Pena R."/>
            <person name="Hodgson H."/>
            <person name="Liu J.C."/>
            <person name="Stephenson M.J."/>
            <person name="Martin A.C."/>
            <person name="Owen C."/>
            <person name="Harkess A."/>
            <person name="Leebens-Mack J."/>
            <person name="Jimenez L.E."/>
            <person name="Osbourn A."/>
            <person name="Sattely E.S."/>
        </authorList>
    </citation>
    <scope>NUCLEOTIDE SEQUENCE [LARGE SCALE GENOMIC DNA]</scope>
    <source>
        <strain evidence="2">cv. JPN11</strain>
        <tissue evidence="1">Leaf</tissue>
    </source>
</reference>
<dbReference type="Proteomes" id="UP001164539">
    <property type="component" value="Chromosome 6"/>
</dbReference>
<evidence type="ECO:0000313" key="2">
    <source>
        <dbReference type="Proteomes" id="UP001164539"/>
    </source>
</evidence>
<evidence type="ECO:0000313" key="1">
    <source>
        <dbReference type="EMBL" id="KAJ4716782.1"/>
    </source>
</evidence>
<comment type="caution">
    <text evidence="1">The sequence shown here is derived from an EMBL/GenBank/DDBJ whole genome shotgun (WGS) entry which is preliminary data.</text>
</comment>
<proteinExistence type="predicted"/>
<sequence>MKELVMEGKIQGLSPTEIQPQKAESLADERVYCDNCRTSIVDFHRSCPNCNYDLCLICCRELRDGHLQGGTEELIIEYPDRGLDYLHGIKYSAKSSKTDRLLDYTTERDSKVQKKSVPDWKANGNGSIPCPPIDLGGCGNSLLELKCMFTENWVAELVIKAEEIVKAHNLEDTSESSVQMCNCCNSVGDINLSNSQLRKAASREDSSDNYLYNPTAKDIQHGDLKHFQWHWARGQPVLVSNVLENALGLSWEPMVMWRAFRQITNTKHGQHLNVKAIDCLDWCEVVINIHQFFKGYTDGRSEYKSWPHILKLKDWPPSNLFEERLPRHNVEFLGCLPFKEYTNPRCGTLNIATKLPKESLKPDMGPKTYIAYGVAQELGRGDSVTKLHCDMSDAVNVLTHTADVKLKPENLASIEELKQKHKAQDEIEIFGASEVVDENSNGNSCGKPANDRQCGDKYLDGDDGIIPQDSQTSGSMLDGPDFLQGSGLEEASEEIADLGKSGEGGEQSEIPENELELADGGALWDIFRRQDVAKLQDYLNKHFREFRHIHCSPVSQVIHPIHDQIFYLTLEHKAKLKQEYGIEPWTFVQKLGEAVFIPAGCPHQVRNLKSCIKVALDFVSPENVSDCMRLTEEFRLLPRNHRAKEDKLEVMKMTLHAASQAAKDLDPNSDSKTADEA</sequence>
<organism evidence="1 2">
    <name type="scientific">Melia azedarach</name>
    <name type="common">Chinaberry tree</name>
    <dbReference type="NCBI Taxonomy" id="155640"/>
    <lineage>
        <taxon>Eukaryota</taxon>
        <taxon>Viridiplantae</taxon>
        <taxon>Streptophyta</taxon>
        <taxon>Embryophyta</taxon>
        <taxon>Tracheophyta</taxon>
        <taxon>Spermatophyta</taxon>
        <taxon>Magnoliopsida</taxon>
        <taxon>eudicotyledons</taxon>
        <taxon>Gunneridae</taxon>
        <taxon>Pentapetalae</taxon>
        <taxon>rosids</taxon>
        <taxon>malvids</taxon>
        <taxon>Sapindales</taxon>
        <taxon>Meliaceae</taxon>
        <taxon>Melia</taxon>
    </lineage>
</organism>
<gene>
    <name evidence="1" type="ORF">OWV82_011754</name>
</gene>
<protein>
    <submittedName>
        <fullName evidence="1">Lysine-specific demethylase JMJ25-like</fullName>
    </submittedName>
</protein>